<name>A0AAQ3RSP9_VIGMU</name>
<reference evidence="2 3" key="1">
    <citation type="journal article" date="2023" name="Life. Sci Alliance">
        <title>Evolutionary insights into 3D genome organization and epigenetic landscape of Vigna mungo.</title>
        <authorList>
            <person name="Junaid A."/>
            <person name="Singh B."/>
            <person name="Bhatia S."/>
        </authorList>
    </citation>
    <scope>NUCLEOTIDE SEQUENCE [LARGE SCALE GENOMIC DNA]</scope>
    <source>
        <strain evidence="2">Urdbean</strain>
    </source>
</reference>
<organism evidence="2 3">
    <name type="scientific">Vigna mungo</name>
    <name type="common">Black gram</name>
    <name type="synonym">Phaseolus mungo</name>
    <dbReference type="NCBI Taxonomy" id="3915"/>
    <lineage>
        <taxon>Eukaryota</taxon>
        <taxon>Viridiplantae</taxon>
        <taxon>Streptophyta</taxon>
        <taxon>Embryophyta</taxon>
        <taxon>Tracheophyta</taxon>
        <taxon>Spermatophyta</taxon>
        <taxon>Magnoliopsida</taxon>
        <taxon>eudicotyledons</taxon>
        <taxon>Gunneridae</taxon>
        <taxon>Pentapetalae</taxon>
        <taxon>rosids</taxon>
        <taxon>fabids</taxon>
        <taxon>Fabales</taxon>
        <taxon>Fabaceae</taxon>
        <taxon>Papilionoideae</taxon>
        <taxon>50 kb inversion clade</taxon>
        <taxon>NPAAA clade</taxon>
        <taxon>indigoferoid/millettioid clade</taxon>
        <taxon>Phaseoleae</taxon>
        <taxon>Vigna</taxon>
    </lineage>
</organism>
<dbReference type="Pfam" id="PF05605">
    <property type="entry name" value="zf-Di19"/>
    <property type="match status" value="1"/>
</dbReference>
<dbReference type="AlphaFoldDB" id="A0AAQ3RSP9"/>
<evidence type="ECO:0000313" key="3">
    <source>
        <dbReference type="Proteomes" id="UP001374535"/>
    </source>
</evidence>
<dbReference type="InterPro" id="IPR033347">
    <property type="entry name" value="Di19"/>
</dbReference>
<dbReference type="PANTHER" id="PTHR31875:SF25">
    <property type="entry name" value="PROTEIN DEHYDRATION-INDUCED 19 HOMOLOG 2"/>
    <property type="match status" value="1"/>
</dbReference>
<dbReference type="PANTHER" id="PTHR31875">
    <property type="entry name" value="PROTEIN DEHYDRATION-INDUCED 19"/>
    <property type="match status" value="1"/>
</dbReference>
<dbReference type="EMBL" id="CP144695">
    <property type="protein sequence ID" value="WVZ05102.1"/>
    <property type="molecule type" value="Genomic_DNA"/>
</dbReference>
<dbReference type="Proteomes" id="UP001374535">
    <property type="component" value="Chromosome 6"/>
</dbReference>
<dbReference type="InterPro" id="IPR008598">
    <property type="entry name" value="Di19_Zn-bd"/>
</dbReference>
<gene>
    <name evidence="2" type="ORF">V8G54_018448</name>
</gene>
<protein>
    <recommendedName>
        <fullName evidence="1">Di19 zinc-binding domain-containing protein</fullName>
    </recommendedName>
</protein>
<accession>A0AAQ3RSP9</accession>
<evidence type="ECO:0000313" key="2">
    <source>
        <dbReference type="EMBL" id="WVZ05102.1"/>
    </source>
</evidence>
<keyword evidence="3" id="KW-1185">Reference proteome</keyword>
<evidence type="ECO:0000259" key="1">
    <source>
        <dbReference type="Pfam" id="PF05605"/>
    </source>
</evidence>
<feature type="domain" description="Di19 zinc-binding" evidence="1">
    <location>
        <begin position="95"/>
        <end position="147"/>
    </location>
</feature>
<proteinExistence type="predicted"/>
<sequence length="278" mass="30581">MGFRPIREAALRCGGGAEGHGGRLEATNPGSSHTLVISYFKPRFVQSSLVDTVFVRFGFVGRLVLAKCLTFCLVVETELFIDFDEVNGDEDFRTAYPCPFCADDFDLLELCCHIDLDHPAEAKSAICPVCTVWIGSNVVDHIAAQHGNFQLKSKWYKDESYPDLSFSRKGKPDFSAGLSPGMSTSNTSSDQWLSFLYGASAVDECENVLPDSSSEISVEEVQSNDKVLESGDNTHIRGPFKCSLFGSHPSTSSIGTYIEANDGWNRKLSCICKFPKKR</sequence>